<dbReference type="Pfam" id="PF10300">
    <property type="entry name" value="Iml2-TPR_39"/>
    <property type="match status" value="1"/>
</dbReference>
<gene>
    <name evidence="1" type="ORF">OBRU01_11476</name>
</gene>
<protein>
    <submittedName>
        <fullName evidence="1">Putative TPR repeat-containing protein C9orf52</fullName>
    </submittedName>
</protein>
<dbReference type="InterPro" id="IPR019412">
    <property type="entry name" value="IML2/TPR_39"/>
</dbReference>
<dbReference type="PANTHER" id="PTHR31859:SF9">
    <property type="entry name" value="TETRATRICOPEPTIDE REPEAT PROTEIN 39B"/>
    <property type="match status" value="1"/>
</dbReference>
<comment type="caution">
    <text evidence="1">The sequence shown here is derived from an EMBL/GenBank/DDBJ whole genome shotgun (WGS) entry which is preliminary data.</text>
</comment>
<sequence>EIFEDANDDTSTISQSVDLEQSFIDCDKAIKKSHTSLYHSLGLAIFEFIPAMLTFDADQIQTAISAIKKCVSICNKNRRQYTFVESIGSIIKKPNFAAYSDLEAHAELCYAEALLLHAALTAIEGEDLTGLIKGTLKVKTCYSTYQSCWDIKEVKKWDSNDSRVHFKSGVRLGTATFNLMISLLPPKLIALLEFVGFSGNKLYALTELDKAAHSPGLRAVLCDLTLLAYHLVICQFIGGQGDMKYAEQLLSKIIPRVCGSSHSAPALSSSKADWTGALRRTIEPSSAKRTSSSSACCATGSSCGCRDHAQLHQSCHDAAIWRLRADASRHGAHQRIDAKFVIRRCGRYQSQRGRLVLPALELMCLWNLFPILTSDKTHLQRLLRVFVMKFVIRRCGRYQSQRGRLVLPALELMALLHYIYGCALSAMQVPRLALTEFQKAIE</sequence>
<keyword evidence="2" id="KW-1185">Reference proteome</keyword>
<evidence type="ECO:0000313" key="1">
    <source>
        <dbReference type="EMBL" id="KOB70552.1"/>
    </source>
</evidence>
<dbReference type="PANTHER" id="PTHR31859">
    <property type="entry name" value="TETRATRICOPEPTIDE REPEAT PROTEIN 39 FAMILY MEMBER"/>
    <property type="match status" value="1"/>
</dbReference>
<name>A0A0L7L503_OPEBR</name>
<feature type="non-terminal residue" evidence="1">
    <location>
        <position position="1"/>
    </location>
</feature>
<dbReference type="EMBL" id="JTDY01002879">
    <property type="protein sequence ID" value="KOB70552.1"/>
    <property type="molecule type" value="Genomic_DNA"/>
</dbReference>
<accession>A0A0L7L503</accession>
<dbReference type="AlphaFoldDB" id="A0A0L7L503"/>
<proteinExistence type="predicted"/>
<dbReference type="STRING" id="104452.A0A0L7L503"/>
<organism evidence="1 2">
    <name type="scientific">Operophtera brumata</name>
    <name type="common">Winter moth</name>
    <name type="synonym">Phalaena brumata</name>
    <dbReference type="NCBI Taxonomy" id="104452"/>
    <lineage>
        <taxon>Eukaryota</taxon>
        <taxon>Metazoa</taxon>
        <taxon>Ecdysozoa</taxon>
        <taxon>Arthropoda</taxon>
        <taxon>Hexapoda</taxon>
        <taxon>Insecta</taxon>
        <taxon>Pterygota</taxon>
        <taxon>Neoptera</taxon>
        <taxon>Endopterygota</taxon>
        <taxon>Lepidoptera</taxon>
        <taxon>Glossata</taxon>
        <taxon>Ditrysia</taxon>
        <taxon>Geometroidea</taxon>
        <taxon>Geometridae</taxon>
        <taxon>Larentiinae</taxon>
        <taxon>Operophtera</taxon>
    </lineage>
</organism>
<dbReference type="Proteomes" id="UP000037510">
    <property type="component" value="Unassembled WGS sequence"/>
</dbReference>
<evidence type="ECO:0000313" key="2">
    <source>
        <dbReference type="Proteomes" id="UP000037510"/>
    </source>
</evidence>
<reference evidence="1 2" key="1">
    <citation type="journal article" date="2015" name="Genome Biol. Evol.">
        <title>The genome of winter moth (Operophtera brumata) provides a genomic perspective on sexual dimorphism and phenology.</title>
        <authorList>
            <person name="Derks M.F."/>
            <person name="Smit S."/>
            <person name="Salis L."/>
            <person name="Schijlen E."/>
            <person name="Bossers A."/>
            <person name="Mateman C."/>
            <person name="Pijl A.S."/>
            <person name="de Ridder D."/>
            <person name="Groenen M.A."/>
            <person name="Visser M.E."/>
            <person name="Megens H.J."/>
        </authorList>
    </citation>
    <scope>NUCLEOTIDE SEQUENCE [LARGE SCALE GENOMIC DNA]</scope>
    <source>
        <strain evidence="1">WM2013NL</strain>
        <tissue evidence="1">Head and thorax</tissue>
    </source>
</reference>